<dbReference type="EMBL" id="EQ973933">
    <property type="protein sequence ID" value="EEF38136.1"/>
    <property type="molecule type" value="Genomic_DNA"/>
</dbReference>
<evidence type="ECO:0000256" key="1">
    <source>
        <dbReference type="SAM" id="MobiDB-lite"/>
    </source>
</evidence>
<dbReference type="AlphaFoldDB" id="B9SDZ3"/>
<organism evidence="2 3">
    <name type="scientific">Ricinus communis</name>
    <name type="common">Castor bean</name>
    <dbReference type="NCBI Taxonomy" id="3988"/>
    <lineage>
        <taxon>Eukaryota</taxon>
        <taxon>Viridiplantae</taxon>
        <taxon>Streptophyta</taxon>
        <taxon>Embryophyta</taxon>
        <taxon>Tracheophyta</taxon>
        <taxon>Spermatophyta</taxon>
        <taxon>Magnoliopsida</taxon>
        <taxon>eudicotyledons</taxon>
        <taxon>Gunneridae</taxon>
        <taxon>Pentapetalae</taxon>
        <taxon>rosids</taxon>
        <taxon>fabids</taxon>
        <taxon>Malpighiales</taxon>
        <taxon>Euphorbiaceae</taxon>
        <taxon>Acalyphoideae</taxon>
        <taxon>Acalypheae</taxon>
        <taxon>Ricinus</taxon>
    </lineage>
</organism>
<name>B9SDZ3_RICCO</name>
<accession>B9SDZ3</accession>
<evidence type="ECO:0000313" key="2">
    <source>
        <dbReference type="EMBL" id="EEF38136.1"/>
    </source>
</evidence>
<gene>
    <name evidence="2" type="ORF">RCOM_1480870</name>
</gene>
<protein>
    <submittedName>
        <fullName evidence="2">Uncharacterized protein</fullName>
    </submittedName>
</protein>
<evidence type="ECO:0000313" key="3">
    <source>
        <dbReference type="Proteomes" id="UP000008311"/>
    </source>
</evidence>
<proteinExistence type="predicted"/>
<dbReference type="InParanoid" id="B9SDZ3"/>
<sequence>MFTRFLTTAMFDLMSVSLTGRFNCFPIGRPPMSICQKKDFELTGQLELPQRFPDAYFFQTFGQHIFMRRFMRSESMSNFTTRLNQVVALLCEVPDPSDPMVHHLSGFQSTKEDGNLVWINLKYERVPDFCYRGGKLGHLIRVSNEEVPEANHENLKFIMWLRTIAPQGQLSGASRKEEIKATRQSRPPNNGVPKRNDKENVYGASQR</sequence>
<reference evidence="3" key="1">
    <citation type="journal article" date="2010" name="Nat. Biotechnol.">
        <title>Draft genome sequence of the oilseed species Ricinus communis.</title>
        <authorList>
            <person name="Chan A.P."/>
            <person name="Crabtree J."/>
            <person name="Zhao Q."/>
            <person name="Lorenzi H."/>
            <person name="Orvis J."/>
            <person name="Puiu D."/>
            <person name="Melake-Berhan A."/>
            <person name="Jones K.M."/>
            <person name="Redman J."/>
            <person name="Chen G."/>
            <person name="Cahoon E.B."/>
            <person name="Gedil M."/>
            <person name="Stanke M."/>
            <person name="Haas B.J."/>
            <person name="Wortman J.R."/>
            <person name="Fraser-Liggett C.M."/>
            <person name="Ravel J."/>
            <person name="Rabinowicz P.D."/>
        </authorList>
    </citation>
    <scope>NUCLEOTIDE SEQUENCE [LARGE SCALE GENOMIC DNA]</scope>
    <source>
        <strain evidence="3">cv. Hale</strain>
    </source>
</reference>
<dbReference type="Proteomes" id="UP000008311">
    <property type="component" value="Unassembled WGS sequence"/>
</dbReference>
<feature type="region of interest" description="Disordered" evidence="1">
    <location>
        <begin position="170"/>
        <end position="207"/>
    </location>
</feature>
<keyword evidence="3" id="KW-1185">Reference proteome</keyword>